<evidence type="ECO:0000313" key="5">
    <source>
        <dbReference type="EMBL" id="MFD1203279.1"/>
    </source>
</evidence>
<feature type="compositionally biased region" description="Pro residues" evidence="1">
    <location>
        <begin position="351"/>
        <end position="362"/>
    </location>
</feature>
<evidence type="ECO:0000256" key="3">
    <source>
        <dbReference type="SAM" id="SignalP"/>
    </source>
</evidence>
<feature type="region of interest" description="Disordered" evidence="1">
    <location>
        <begin position="558"/>
        <end position="580"/>
    </location>
</feature>
<keyword evidence="2" id="KW-0472">Membrane</keyword>
<dbReference type="Pfam" id="PF20597">
    <property type="entry name" value="pAdhesive_15"/>
    <property type="match status" value="1"/>
</dbReference>
<dbReference type="Proteomes" id="UP001597181">
    <property type="component" value="Unassembled WGS sequence"/>
</dbReference>
<dbReference type="RefSeq" id="WP_343962195.1">
    <property type="nucleotide sequence ID" value="NZ_BAAAKZ010000015.1"/>
</dbReference>
<name>A0ABW3TSK0_9MICO</name>
<accession>A0ABW3TSK0</accession>
<feature type="region of interest" description="Disordered" evidence="1">
    <location>
        <begin position="346"/>
        <end position="367"/>
    </location>
</feature>
<evidence type="ECO:0000256" key="1">
    <source>
        <dbReference type="SAM" id="MobiDB-lite"/>
    </source>
</evidence>
<dbReference type="InterPro" id="IPR026588">
    <property type="entry name" value="Choice_anch_A"/>
</dbReference>
<keyword evidence="3" id="KW-0732">Signal</keyword>
<keyword evidence="2" id="KW-1133">Transmembrane helix</keyword>
<reference evidence="6" key="1">
    <citation type="journal article" date="2019" name="Int. J. Syst. Evol. Microbiol.">
        <title>The Global Catalogue of Microorganisms (GCM) 10K type strain sequencing project: providing services to taxonomists for standard genome sequencing and annotation.</title>
        <authorList>
            <consortium name="The Broad Institute Genomics Platform"/>
            <consortium name="The Broad Institute Genome Sequencing Center for Infectious Disease"/>
            <person name="Wu L."/>
            <person name="Ma J."/>
        </authorList>
    </citation>
    <scope>NUCLEOTIDE SEQUENCE [LARGE SCALE GENOMIC DNA]</scope>
    <source>
        <strain evidence="6">CCUG 50213</strain>
    </source>
</reference>
<sequence length="619" mass="61518">MASAAVLAGIALVAAPVAAAQAAPLAQATDGGTTATSCLPAGGGIGTGTPHPVDGQANVYVGGNFHMRAGAELEGLLVVEGDAQFDTPAPDVNRVYNLGVVGVGSLLTPPAMSDMLLVGGDLTVQAERELHVGHAIGGAVRVGGSISAADNAIQTSGGAVESGIGAAAAIGERAALGSVLSEQSARYGAMPATGTASTEWGTLTLTGDGTKNRQVFTLDGATVGSAKSLAYENIDPASSVIVNVTGPSAEFALTSVLSSKGGVLGMNSEFTDVAQRLLWNFPDASAVTIGSTAQFPGTVLVANPASTTTVQVPGTNGRMWVAGDLIHNLAGAEFHALPFLDDEVFGCDPTPTDPTPTDPTPTDPTDEERTLVAPTVTQAVCNADGTVTAPQLTLPQGSGLRYTTAGTVAAGAQVTVTAASIDDTKIAALAGWTLASDRLSATFVVTFNTVDCGQPGNPEGPDESEEPETPDTQVAPVAPTVTQAACTAAGSASAPRVELAETAGIDYSIAGTIAAGNKVTVTATAKQGFTLMPAEGWESTDAGMRMTVTLTAASCTTLPEKPAPETTPTPTHTPATPAALANSGAGSLPAIGLGAAALLALGALALFGARARRSRNTAE</sequence>
<dbReference type="EMBL" id="JBHTLY010000010">
    <property type="protein sequence ID" value="MFD1203279.1"/>
    <property type="molecule type" value="Genomic_DNA"/>
</dbReference>
<comment type="caution">
    <text evidence="5">The sequence shown here is derived from an EMBL/GenBank/DDBJ whole genome shotgun (WGS) entry which is preliminary data.</text>
</comment>
<feature type="region of interest" description="Disordered" evidence="1">
    <location>
        <begin position="452"/>
        <end position="473"/>
    </location>
</feature>
<gene>
    <name evidence="5" type="ORF">ACFQ3U_15385</name>
</gene>
<feature type="domain" description="Choice-of-anchor A" evidence="4">
    <location>
        <begin position="58"/>
        <end position="335"/>
    </location>
</feature>
<feature type="signal peptide" evidence="3">
    <location>
        <begin position="1"/>
        <end position="22"/>
    </location>
</feature>
<feature type="transmembrane region" description="Helical" evidence="2">
    <location>
        <begin position="588"/>
        <end position="609"/>
    </location>
</feature>
<evidence type="ECO:0000256" key="2">
    <source>
        <dbReference type="SAM" id="Phobius"/>
    </source>
</evidence>
<keyword evidence="6" id="KW-1185">Reference proteome</keyword>
<feature type="compositionally biased region" description="Acidic residues" evidence="1">
    <location>
        <begin position="460"/>
        <end position="469"/>
    </location>
</feature>
<proteinExistence type="predicted"/>
<evidence type="ECO:0000259" key="4">
    <source>
        <dbReference type="Pfam" id="PF20597"/>
    </source>
</evidence>
<dbReference type="NCBIfam" id="TIGR04215">
    <property type="entry name" value="choice_anch_A"/>
    <property type="match status" value="1"/>
</dbReference>
<evidence type="ECO:0000313" key="6">
    <source>
        <dbReference type="Proteomes" id="UP001597181"/>
    </source>
</evidence>
<keyword evidence="2" id="KW-0812">Transmembrane</keyword>
<organism evidence="5 6">
    <name type="scientific">Leucobacter albus</name>
    <dbReference type="NCBI Taxonomy" id="272210"/>
    <lineage>
        <taxon>Bacteria</taxon>
        <taxon>Bacillati</taxon>
        <taxon>Actinomycetota</taxon>
        <taxon>Actinomycetes</taxon>
        <taxon>Micrococcales</taxon>
        <taxon>Microbacteriaceae</taxon>
        <taxon>Leucobacter</taxon>
    </lineage>
</organism>
<protein>
    <submittedName>
        <fullName evidence="5">Choice-of-anchor A family protein</fullName>
    </submittedName>
</protein>
<feature type="chain" id="PRO_5046282303" evidence="3">
    <location>
        <begin position="23"/>
        <end position="619"/>
    </location>
</feature>